<keyword evidence="2" id="KW-1185">Reference proteome</keyword>
<dbReference type="EMBL" id="CAJVCH010199364">
    <property type="protein sequence ID" value="CAG7730729.1"/>
    <property type="molecule type" value="Genomic_DNA"/>
</dbReference>
<name>A0A8J2P4I4_9HEXA</name>
<evidence type="ECO:0000313" key="2">
    <source>
        <dbReference type="Proteomes" id="UP000708208"/>
    </source>
</evidence>
<reference evidence="1" key="1">
    <citation type="submission" date="2021-06" db="EMBL/GenBank/DDBJ databases">
        <authorList>
            <person name="Hodson N. C."/>
            <person name="Mongue J. A."/>
            <person name="Jaron S. K."/>
        </authorList>
    </citation>
    <scope>NUCLEOTIDE SEQUENCE</scope>
</reference>
<gene>
    <name evidence="1" type="ORF">AFUS01_LOCUS19351</name>
</gene>
<comment type="caution">
    <text evidence="1">The sequence shown here is derived from an EMBL/GenBank/DDBJ whole genome shotgun (WGS) entry which is preliminary data.</text>
</comment>
<accession>A0A8J2P4I4</accession>
<dbReference type="AlphaFoldDB" id="A0A8J2P4I4"/>
<protein>
    <submittedName>
        <fullName evidence="1">Uncharacterized protein</fullName>
    </submittedName>
</protein>
<organism evidence="1 2">
    <name type="scientific">Allacma fusca</name>
    <dbReference type="NCBI Taxonomy" id="39272"/>
    <lineage>
        <taxon>Eukaryota</taxon>
        <taxon>Metazoa</taxon>
        <taxon>Ecdysozoa</taxon>
        <taxon>Arthropoda</taxon>
        <taxon>Hexapoda</taxon>
        <taxon>Collembola</taxon>
        <taxon>Symphypleona</taxon>
        <taxon>Sminthuridae</taxon>
        <taxon>Allacma</taxon>
    </lineage>
</organism>
<evidence type="ECO:0000313" key="1">
    <source>
        <dbReference type="EMBL" id="CAG7730729.1"/>
    </source>
</evidence>
<proteinExistence type="predicted"/>
<feature type="non-terminal residue" evidence="1">
    <location>
        <position position="57"/>
    </location>
</feature>
<dbReference type="Proteomes" id="UP000708208">
    <property type="component" value="Unassembled WGS sequence"/>
</dbReference>
<sequence>HHFLDFRGAFTRLSASRIIIAEETPESNYHGCGNFSPEAKLRQMNYLGNIPTPKAGR</sequence>